<organism evidence="2 3">
    <name type="scientific">Penicillium diatomitis</name>
    <dbReference type="NCBI Taxonomy" id="2819901"/>
    <lineage>
        <taxon>Eukaryota</taxon>
        <taxon>Fungi</taxon>
        <taxon>Dikarya</taxon>
        <taxon>Ascomycota</taxon>
        <taxon>Pezizomycotina</taxon>
        <taxon>Eurotiomycetes</taxon>
        <taxon>Eurotiomycetidae</taxon>
        <taxon>Eurotiales</taxon>
        <taxon>Aspergillaceae</taxon>
        <taxon>Penicillium</taxon>
    </lineage>
</organism>
<dbReference type="Proteomes" id="UP001148312">
    <property type="component" value="Unassembled WGS sequence"/>
</dbReference>
<name>A0A9W9XGH0_9EURO</name>
<comment type="caution">
    <text evidence="2">The sequence shown here is derived from an EMBL/GenBank/DDBJ whole genome shotgun (WGS) entry which is preliminary data.</text>
</comment>
<protein>
    <submittedName>
        <fullName evidence="2">Uncharacterized protein</fullName>
    </submittedName>
</protein>
<dbReference type="EMBL" id="JAPWDQ010000003">
    <property type="protein sequence ID" value="KAJ5491463.1"/>
    <property type="molecule type" value="Genomic_DNA"/>
</dbReference>
<reference evidence="2" key="1">
    <citation type="submission" date="2022-12" db="EMBL/GenBank/DDBJ databases">
        <authorList>
            <person name="Petersen C."/>
        </authorList>
    </citation>
    <scope>NUCLEOTIDE SEQUENCE</scope>
    <source>
        <strain evidence="2">IBT 30728</strain>
    </source>
</reference>
<evidence type="ECO:0000256" key="1">
    <source>
        <dbReference type="SAM" id="MobiDB-lite"/>
    </source>
</evidence>
<dbReference type="AlphaFoldDB" id="A0A9W9XGH0"/>
<dbReference type="InterPro" id="IPR018858">
    <property type="entry name" value="DUF2458"/>
</dbReference>
<evidence type="ECO:0000313" key="2">
    <source>
        <dbReference type="EMBL" id="KAJ5491463.1"/>
    </source>
</evidence>
<dbReference type="RefSeq" id="XP_056792592.1">
    <property type="nucleotide sequence ID" value="XM_056932633.1"/>
</dbReference>
<sequence length="248" mass="27584">MSEHLYNSSDLNSVLRTLSTLTNPAVTSGDVLPKKAETHDPQRSRPGVTQLVQSGPISPAKKPAPKSATLDPSTIITWPAALRYVMTTVGQDEETQLRIRGLITSQHKHEKQWWKAREALLERQRARGDKKKELNAVLILATRRSIGAPVDSTMAPPLLTSEKDENADELELAEYDRKVYKASVTMANALISELRGMKIPFFVTQKSLIRQEDAPASSNEQTGDLLTNSDLSDLQRRMLGLLEDICKE</sequence>
<feature type="compositionally biased region" description="Low complexity" evidence="1">
    <location>
        <begin position="58"/>
        <end position="68"/>
    </location>
</feature>
<proteinExistence type="predicted"/>
<reference evidence="2" key="2">
    <citation type="journal article" date="2023" name="IMA Fungus">
        <title>Comparative genomic study of the Penicillium genus elucidates a diverse pangenome and 15 lateral gene transfer events.</title>
        <authorList>
            <person name="Petersen C."/>
            <person name="Sorensen T."/>
            <person name="Nielsen M.R."/>
            <person name="Sondergaard T.E."/>
            <person name="Sorensen J.L."/>
            <person name="Fitzpatrick D.A."/>
            <person name="Frisvad J.C."/>
            <person name="Nielsen K.L."/>
        </authorList>
    </citation>
    <scope>NUCLEOTIDE SEQUENCE</scope>
    <source>
        <strain evidence="2">IBT 30728</strain>
    </source>
</reference>
<keyword evidence="3" id="KW-1185">Reference proteome</keyword>
<dbReference type="Pfam" id="PF10454">
    <property type="entry name" value="DUF2458"/>
    <property type="match status" value="1"/>
</dbReference>
<feature type="compositionally biased region" description="Basic and acidic residues" evidence="1">
    <location>
        <begin position="32"/>
        <end position="43"/>
    </location>
</feature>
<feature type="region of interest" description="Disordered" evidence="1">
    <location>
        <begin position="24"/>
        <end position="71"/>
    </location>
</feature>
<dbReference type="GeneID" id="81622882"/>
<accession>A0A9W9XGH0</accession>
<evidence type="ECO:0000313" key="3">
    <source>
        <dbReference type="Proteomes" id="UP001148312"/>
    </source>
</evidence>
<gene>
    <name evidence="2" type="ORF">N7539_003030</name>
</gene>